<evidence type="ECO:0000313" key="2">
    <source>
        <dbReference type="EMBL" id="QHT66539.1"/>
    </source>
</evidence>
<dbReference type="RefSeq" id="WP_162442593.1">
    <property type="nucleotide sequence ID" value="NZ_CP048222.1"/>
</dbReference>
<dbReference type="AlphaFoldDB" id="A0A6C0GEV3"/>
<reference evidence="2 3" key="1">
    <citation type="submission" date="2020-01" db="EMBL/GenBank/DDBJ databases">
        <authorList>
            <person name="Kim M.K."/>
        </authorList>
    </citation>
    <scope>NUCLEOTIDE SEQUENCE [LARGE SCALE GENOMIC DNA]</scope>
    <source>
        <strain evidence="2 3">172606-1</strain>
    </source>
</reference>
<protein>
    <submittedName>
        <fullName evidence="2">Uncharacterized protein</fullName>
    </submittedName>
</protein>
<evidence type="ECO:0000256" key="1">
    <source>
        <dbReference type="SAM" id="SignalP"/>
    </source>
</evidence>
<name>A0A6C0GEV3_9BACT</name>
<gene>
    <name evidence="2" type="ORF">GXP67_07650</name>
</gene>
<keyword evidence="3" id="KW-1185">Reference proteome</keyword>
<keyword evidence="1" id="KW-0732">Signal</keyword>
<feature type="signal peptide" evidence="1">
    <location>
        <begin position="1"/>
        <end position="19"/>
    </location>
</feature>
<sequence length="210" mass="24614">MLKMIFPCILILCVITQHANCQNTKTAHYFGEPIFTDSLSTLFIPLRYNQEFMSDNKIAFWGDYYANLLVYDYTADSYRKLFEKDTYIEAFKINTPYRYNQGVNPQPKNITREWVFLLVKTTDYNNSGRIDEKDPSILYATTPKGERLKALTNETEHVVSIELFEKQGFGLIKIQRDINNSKSFTYADKDFYYRKINLPDLTLGKAIEIK</sequence>
<dbReference type="Proteomes" id="UP000480178">
    <property type="component" value="Chromosome"/>
</dbReference>
<dbReference type="KEGG" id="rhoz:GXP67_07650"/>
<dbReference type="EMBL" id="CP048222">
    <property type="protein sequence ID" value="QHT66539.1"/>
    <property type="molecule type" value="Genomic_DNA"/>
</dbReference>
<organism evidence="2 3">
    <name type="scientific">Rhodocytophaga rosea</name>
    <dbReference type="NCBI Taxonomy" id="2704465"/>
    <lineage>
        <taxon>Bacteria</taxon>
        <taxon>Pseudomonadati</taxon>
        <taxon>Bacteroidota</taxon>
        <taxon>Cytophagia</taxon>
        <taxon>Cytophagales</taxon>
        <taxon>Rhodocytophagaceae</taxon>
        <taxon>Rhodocytophaga</taxon>
    </lineage>
</organism>
<feature type="chain" id="PRO_5025518485" evidence="1">
    <location>
        <begin position="20"/>
        <end position="210"/>
    </location>
</feature>
<proteinExistence type="predicted"/>
<evidence type="ECO:0000313" key="3">
    <source>
        <dbReference type="Proteomes" id="UP000480178"/>
    </source>
</evidence>
<accession>A0A6C0GEV3</accession>